<sequence>MVSDRRRPWTNETSEALPLRCAYVQPFRCKENWVSSPTLGEARGSVRLLLNKNHPISTTAFRAGAPDPTEKEQLRLPRWSSGCKCDCGKVPGSGEVMLGFFRFFEYFSVVARSLEMCTVYDNSLTTYYMGLNHKLRKMSFLNGRSMSHDVMCTEDYFNVWIKMYGDIIFIPLIKLGASTYAFVLLMNPVAISILLHHQLIVIHPEL</sequence>
<protein>
    <submittedName>
        <fullName evidence="1">SFRICE_025163</fullName>
    </submittedName>
</protein>
<proteinExistence type="predicted"/>
<reference evidence="1" key="1">
    <citation type="submission" date="2016-07" db="EMBL/GenBank/DDBJ databases">
        <authorList>
            <person name="Bretaudeau A."/>
        </authorList>
    </citation>
    <scope>NUCLEOTIDE SEQUENCE</scope>
    <source>
        <strain evidence="1">Rice</strain>
        <tissue evidence="1">Whole body</tissue>
    </source>
</reference>
<accession>A0A2H1WFJ3</accession>
<dbReference type="AlphaFoldDB" id="A0A2H1WFJ3"/>
<gene>
    <name evidence="1" type="ORF">SFRICE_025163</name>
</gene>
<evidence type="ECO:0000313" key="1">
    <source>
        <dbReference type="EMBL" id="SOQ51642.1"/>
    </source>
</evidence>
<name>A0A2H1WFJ3_SPOFR</name>
<dbReference type="EMBL" id="ODYU01008230">
    <property type="protein sequence ID" value="SOQ51642.1"/>
    <property type="molecule type" value="Genomic_DNA"/>
</dbReference>
<organism evidence="1">
    <name type="scientific">Spodoptera frugiperda</name>
    <name type="common">Fall armyworm</name>
    <dbReference type="NCBI Taxonomy" id="7108"/>
    <lineage>
        <taxon>Eukaryota</taxon>
        <taxon>Metazoa</taxon>
        <taxon>Ecdysozoa</taxon>
        <taxon>Arthropoda</taxon>
        <taxon>Hexapoda</taxon>
        <taxon>Insecta</taxon>
        <taxon>Pterygota</taxon>
        <taxon>Neoptera</taxon>
        <taxon>Endopterygota</taxon>
        <taxon>Lepidoptera</taxon>
        <taxon>Glossata</taxon>
        <taxon>Ditrysia</taxon>
        <taxon>Noctuoidea</taxon>
        <taxon>Noctuidae</taxon>
        <taxon>Amphipyrinae</taxon>
        <taxon>Spodoptera</taxon>
    </lineage>
</organism>